<sequence length="93" mass="10377">MPNPFLGVRIPPELEAALAARARASGQSKSDIAIAALETYLGLPLCHERLTGIEQRLTALETMAREACRMQRDRHHRAVDRENSLGHSHHTEQ</sequence>
<organism evidence="2 3">
    <name type="scientific">Rubidibacter lacunae KORDI 51-2</name>
    <dbReference type="NCBI Taxonomy" id="582515"/>
    <lineage>
        <taxon>Bacteria</taxon>
        <taxon>Bacillati</taxon>
        <taxon>Cyanobacteriota</taxon>
        <taxon>Cyanophyceae</taxon>
        <taxon>Oscillatoriophycideae</taxon>
        <taxon>Chroococcales</taxon>
        <taxon>Aphanothecaceae</taxon>
        <taxon>Rubidibacter</taxon>
    </lineage>
</organism>
<keyword evidence="3" id="KW-1185">Reference proteome</keyword>
<name>U5DPL2_9CHRO</name>
<comment type="caution">
    <text evidence="2">The sequence shown here is derived from an EMBL/GenBank/DDBJ whole genome shotgun (WGS) entry which is preliminary data.</text>
</comment>
<reference evidence="2 3" key="1">
    <citation type="submission" date="2013-05" db="EMBL/GenBank/DDBJ databases">
        <title>Draft genome sequence of Rubidibacter lacunae KORDI 51-2.</title>
        <authorList>
            <person name="Choi D.H."/>
            <person name="Noh J.H."/>
            <person name="Kwon K.-K."/>
            <person name="Lee J.-H."/>
            <person name="Ryu J.-Y."/>
        </authorList>
    </citation>
    <scope>NUCLEOTIDE SEQUENCE [LARGE SCALE GENOMIC DNA]</scope>
    <source>
        <strain evidence="2 3">KORDI 51-2</strain>
    </source>
</reference>
<dbReference type="OrthoDB" id="462356at2"/>
<protein>
    <submittedName>
        <fullName evidence="2">Ribbon-helix-helix protein, copG family</fullName>
    </submittedName>
</protein>
<dbReference type="GO" id="GO:0006355">
    <property type="term" value="P:regulation of DNA-templated transcription"/>
    <property type="evidence" value="ECO:0007669"/>
    <property type="project" value="InterPro"/>
</dbReference>
<feature type="compositionally biased region" description="Basic and acidic residues" evidence="1">
    <location>
        <begin position="79"/>
        <end position="93"/>
    </location>
</feature>
<evidence type="ECO:0000313" key="3">
    <source>
        <dbReference type="Proteomes" id="UP000016960"/>
    </source>
</evidence>
<dbReference type="InterPro" id="IPR010985">
    <property type="entry name" value="Ribbon_hlx_hlx"/>
</dbReference>
<evidence type="ECO:0000313" key="2">
    <source>
        <dbReference type="EMBL" id="ERN42807.1"/>
    </source>
</evidence>
<dbReference type="SUPFAM" id="SSF47598">
    <property type="entry name" value="Ribbon-helix-helix"/>
    <property type="match status" value="1"/>
</dbReference>
<feature type="region of interest" description="Disordered" evidence="1">
    <location>
        <begin position="71"/>
        <end position="93"/>
    </location>
</feature>
<evidence type="ECO:0000256" key="1">
    <source>
        <dbReference type="SAM" id="MobiDB-lite"/>
    </source>
</evidence>
<dbReference type="EMBL" id="ASSJ01000006">
    <property type="protein sequence ID" value="ERN42807.1"/>
    <property type="molecule type" value="Genomic_DNA"/>
</dbReference>
<dbReference type="Proteomes" id="UP000016960">
    <property type="component" value="Unassembled WGS sequence"/>
</dbReference>
<dbReference type="RefSeq" id="WP_022604259.1">
    <property type="nucleotide sequence ID" value="NZ_ASSJ01000006.1"/>
</dbReference>
<dbReference type="AlphaFoldDB" id="U5DPL2"/>
<proteinExistence type="predicted"/>
<gene>
    <name evidence="2" type="ORF">KR51_00004250</name>
</gene>
<accession>U5DPL2</accession>
<dbReference type="eggNOG" id="ENOG50336D3">
    <property type="taxonomic scope" value="Bacteria"/>
</dbReference>
<dbReference type="InParanoid" id="U5DPL2"/>